<dbReference type="Proteomes" id="UP000886339">
    <property type="component" value="Unassembled WGS sequence"/>
</dbReference>
<dbReference type="GO" id="GO:0000160">
    <property type="term" value="P:phosphorelay signal transduction system"/>
    <property type="evidence" value="ECO:0007669"/>
    <property type="project" value="UniProtKB-KW"/>
</dbReference>
<comment type="caution">
    <text evidence="2">Lacks conserved residue(s) required for the propagation of feature annotation.</text>
</comment>
<dbReference type="PROSITE" id="PS50894">
    <property type="entry name" value="HPT"/>
    <property type="match status" value="1"/>
</dbReference>
<evidence type="ECO:0000313" key="4">
    <source>
        <dbReference type="EMBL" id="HEC07305.1"/>
    </source>
</evidence>
<feature type="domain" description="HPt" evidence="3">
    <location>
        <begin position="25"/>
        <end position="118"/>
    </location>
</feature>
<keyword evidence="1" id="KW-0902">Two-component regulatory system</keyword>
<accession>A0A831RY13</accession>
<protein>
    <submittedName>
        <fullName evidence="4">Hpt domain-containing protein</fullName>
    </submittedName>
</protein>
<evidence type="ECO:0000259" key="3">
    <source>
        <dbReference type="PROSITE" id="PS50894"/>
    </source>
</evidence>
<name>A0A831RY13_9GAMM</name>
<dbReference type="AlphaFoldDB" id="A0A831RY13"/>
<dbReference type="GO" id="GO:0004672">
    <property type="term" value="F:protein kinase activity"/>
    <property type="evidence" value="ECO:0007669"/>
    <property type="project" value="UniProtKB-ARBA"/>
</dbReference>
<proteinExistence type="predicted"/>
<gene>
    <name evidence="4" type="ORF">ENJ12_10655</name>
</gene>
<evidence type="ECO:0000256" key="2">
    <source>
        <dbReference type="PROSITE-ProRule" id="PRU00110"/>
    </source>
</evidence>
<dbReference type="EMBL" id="DRLF01000367">
    <property type="protein sequence ID" value="HEC07305.1"/>
    <property type="molecule type" value="Genomic_DNA"/>
</dbReference>
<dbReference type="Gene3D" id="1.20.120.160">
    <property type="entry name" value="HPT domain"/>
    <property type="match status" value="1"/>
</dbReference>
<feature type="non-terminal residue" evidence="4">
    <location>
        <position position="1"/>
    </location>
</feature>
<evidence type="ECO:0000256" key="1">
    <source>
        <dbReference type="ARBA" id="ARBA00023012"/>
    </source>
</evidence>
<dbReference type="Pfam" id="PF01627">
    <property type="entry name" value="Hpt"/>
    <property type="match status" value="1"/>
</dbReference>
<dbReference type="InterPro" id="IPR008207">
    <property type="entry name" value="Sig_transdc_His_kin_Hpt_dom"/>
</dbReference>
<comment type="caution">
    <text evidence="4">The sequence shown here is derived from an EMBL/GenBank/DDBJ whole genome shotgun (WGS) entry which is preliminary data.</text>
</comment>
<sequence length="118" mass="13207">RMRCKRMKQDTVIDPTVFEQLGANGPERLRNVITLYLWSAPDQLEAISTAVSDGNREKAREAIQKLKLASVSLGAEKAAALCERMEAEYGKEEPVMLPKLLAELQQAVDRVIAVLRKQ</sequence>
<reference evidence="4" key="1">
    <citation type="journal article" date="2020" name="mSystems">
        <title>Genome- and Community-Level Interaction Insights into Carbon Utilization and Element Cycling Functions of Hydrothermarchaeota in Hydrothermal Sediment.</title>
        <authorList>
            <person name="Zhou Z."/>
            <person name="Liu Y."/>
            <person name="Xu W."/>
            <person name="Pan J."/>
            <person name="Luo Z.H."/>
            <person name="Li M."/>
        </authorList>
    </citation>
    <scope>NUCLEOTIDE SEQUENCE [LARGE SCALE GENOMIC DNA]</scope>
    <source>
        <strain evidence="4">HyVt-458</strain>
    </source>
</reference>
<organism evidence="4">
    <name type="scientific">Thiolapillus brandeum</name>
    <dbReference type="NCBI Taxonomy" id="1076588"/>
    <lineage>
        <taxon>Bacteria</taxon>
        <taxon>Pseudomonadati</taxon>
        <taxon>Pseudomonadota</taxon>
        <taxon>Gammaproteobacteria</taxon>
        <taxon>Chromatiales</taxon>
        <taxon>Sedimenticolaceae</taxon>
        <taxon>Thiolapillus</taxon>
    </lineage>
</organism>
<dbReference type="InterPro" id="IPR036641">
    <property type="entry name" value="HPT_dom_sf"/>
</dbReference>
<dbReference type="SUPFAM" id="SSF47226">
    <property type="entry name" value="Histidine-containing phosphotransfer domain, HPT domain"/>
    <property type="match status" value="1"/>
</dbReference>